<dbReference type="RefSeq" id="WP_130485267.1">
    <property type="nucleotide sequence ID" value="NZ_SGWW01000002.1"/>
</dbReference>
<dbReference type="OrthoDB" id="9811665at2"/>
<feature type="domain" description="Bacteriophage T5 Orf172 DNA-binding" evidence="3">
    <location>
        <begin position="360"/>
        <end position="443"/>
    </location>
</feature>
<dbReference type="AlphaFoldDB" id="A0A4Q7LUY9"/>
<keyword evidence="5" id="KW-1185">Reference proteome</keyword>
<reference evidence="4 5" key="1">
    <citation type="journal article" date="2015" name="Stand. Genomic Sci.">
        <title>Genomic Encyclopedia of Bacterial and Archaeal Type Strains, Phase III: the genomes of soil and plant-associated and newly described type strains.</title>
        <authorList>
            <person name="Whitman W.B."/>
            <person name="Woyke T."/>
            <person name="Klenk H.P."/>
            <person name="Zhou Y."/>
            <person name="Lilburn T.G."/>
            <person name="Beck B.J."/>
            <person name="De Vos P."/>
            <person name="Vandamme P."/>
            <person name="Eisen J.A."/>
            <person name="Garrity G."/>
            <person name="Hugenholtz P."/>
            <person name="Kyrpides N.C."/>
        </authorList>
    </citation>
    <scope>NUCLEOTIDE SEQUENCE [LARGE SCALE GENOMIC DNA]</scope>
    <source>
        <strain evidence="4 5">CV2</strain>
    </source>
</reference>
<dbReference type="Pfam" id="PF10708">
    <property type="entry name" value="DUF2510"/>
    <property type="match status" value="1"/>
</dbReference>
<accession>A0A4Q7LUY9</accession>
<evidence type="ECO:0000313" key="5">
    <source>
        <dbReference type="Proteomes" id="UP000293519"/>
    </source>
</evidence>
<feature type="region of interest" description="Disordered" evidence="2">
    <location>
        <begin position="23"/>
        <end position="51"/>
    </location>
</feature>
<evidence type="ECO:0000259" key="3">
    <source>
        <dbReference type="SMART" id="SM00974"/>
    </source>
</evidence>
<comment type="caution">
    <text evidence="4">The sequence shown here is derived from an EMBL/GenBank/DDBJ whole genome shotgun (WGS) entry which is preliminary data.</text>
</comment>
<evidence type="ECO:0000256" key="2">
    <source>
        <dbReference type="SAM" id="MobiDB-lite"/>
    </source>
</evidence>
<feature type="compositionally biased region" description="Polar residues" evidence="2">
    <location>
        <begin position="23"/>
        <end position="33"/>
    </location>
</feature>
<dbReference type="Proteomes" id="UP000293519">
    <property type="component" value="Unassembled WGS sequence"/>
</dbReference>
<name>A0A4Q7LUY9_9MICO</name>
<sequence length="473" mass="52991">MSAASGWYDDGSGRRRWWDGSQWTSHFADQHPTSAAPPVEEPRETETVRASKPKITFFGGKKAAIALASENERLEKLVAKHGLIEIAELDRVHAEYQAQVDAEKSNLSELQSRVASTKAELSSLNEEILSARQGIELQSFGLYDYEHPAENSTALMAQLESVRSQIKAMVRDKRATIATTSFTFNNSAAKGRKFVADMSKLLLRAYNAEAENCVKSVKAGGIATATKRLSTVADQIARQGSMISLQITSDYHALRLQELSLAAQHLQAVQREKELERAHREELREQKKAEQELQREKDKLEKERAHYAATLAALEANGDEEGAARVRERIADVEKAIVDVDYRAANIRAGYVYVISNVGSFGEDVVKIGLTRRLEPMDRVNELGDASVPFRFDVHALFFADDAVGIESMLHKRFERQRLNKINLRREYFKVTPEQVLDALKEESVEVLQYTVEPEAPEFRASSALLEKEAVGQ</sequence>
<dbReference type="Pfam" id="PF13250">
    <property type="entry name" value="SNIPE"/>
    <property type="match status" value="1"/>
</dbReference>
<feature type="compositionally biased region" description="Basic and acidic residues" evidence="2">
    <location>
        <begin position="40"/>
        <end position="49"/>
    </location>
</feature>
<evidence type="ECO:0000313" key="4">
    <source>
        <dbReference type="EMBL" id="RZS57738.1"/>
    </source>
</evidence>
<gene>
    <name evidence="4" type="ORF">EV141_1458</name>
</gene>
<dbReference type="InterPro" id="IPR018929">
    <property type="entry name" value="DUF2510"/>
</dbReference>
<keyword evidence="1" id="KW-0175">Coiled coil</keyword>
<evidence type="ECO:0000256" key="1">
    <source>
        <dbReference type="SAM" id="Coils"/>
    </source>
</evidence>
<dbReference type="InterPro" id="IPR018306">
    <property type="entry name" value="Phage_T5_Orf172_DNA-bd"/>
</dbReference>
<protein>
    <submittedName>
        <fullName evidence="4">Uncharacterized protein DUF2510</fullName>
    </submittedName>
</protein>
<dbReference type="EMBL" id="SGWW01000002">
    <property type="protein sequence ID" value="RZS57738.1"/>
    <property type="molecule type" value="Genomic_DNA"/>
</dbReference>
<organism evidence="4 5">
    <name type="scientific">Microcella putealis</name>
    <dbReference type="NCBI Taxonomy" id="337005"/>
    <lineage>
        <taxon>Bacteria</taxon>
        <taxon>Bacillati</taxon>
        <taxon>Actinomycetota</taxon>
        <taxon>Actinomycetes</taxon>
        <taxon>Micrococcales</taxon>
        <taxon>Microbacteriaceae</taxon>
        <taxon>Microcella</taxon>
    </lineage>
</organism>
<feature type="region of interest" description="Disordered" evidence="2">
    <location>
        <begin position="277"/>
        <end position="299"/>
    </location>
</feature>
<dbReference type="InterPro" id="IPR025280">
    <property type="entry name" value="SNIPE"/>
</dbReference>
<feature type="coiled-coil region" evidence="1">
    <location>
        <begin position="86"/>
        <end position="127"/>
    </location>
</feature>
<dbReference type="SMART" id="SM00974">
    <property type="entry name" value="T5orf172"/>
    <property type="match status" value="1"/>
</dbReference>
<dbReference type="Pfam" id="PF13455">
    <property type="entry name" value="MUG113"/>
    <property type="match status" value="1"/>
</dbReference>
<proteinExistence type="predicted"/>